<evidence type="ECO:0000256" key="2">
    <source>
        <dbReference type="SAM" id="MobiDB-lite"/>
    </source>
</evidence>
<proteinExistence type="predicted"/>
<dbReference type="Gene3D" id="2.70.70.10">
    <property type="entry name" value="Glucose Permease (Domain IIA)"/>
    <property type="match status" value="1"/>
</dbReference>
<gene>
    <name evidence="5" type="ORF">ACFOZ8_09970</name>
</gene>
<evidence type="ECO:0000313" key="5">
    <source>
        <dbReference type="EMBL" id="MFC4099986.1"/>
    </source>
</evidence>
<sequence length="314" mass="33551">MDTRNGVKQRRQERIRRIMEQEAREALPTPHDEIASGPYNLLPKTAWTGLTPGAADEKTTSPAHLDPELAWKKRPNPWESEPSWGTVTALKPARGGTEAQPPASGDGSGPLLRAFFIQSMVAGVLFVILFAMAQSEHPAAQRGKAIVTAALTDTIDFQVAASWYERTFAGTPSFIPLFRAKDGGTVQYTEGTIQLPVVAPITGGTIVQSFAQTLSGIDIAVKDGGNVMASETGRVSLVTENGESGRTVVIQHANGRETIYGKLAEAQVAESDWVEAGQDIGTLQAAGGDGTSMLFFAVKEKGRYVDPADVVPFD</sequence>
<keyword evidence="3" id="KW-0472">Membrane</keyword>
<evidence type="ECO:0000256" key="1">
    <source>
        <dbReference type="ARBA" id="ARBA00022729"/>
    </source>
</evidence>
<dbReference type="PANTHER" id="PTHR21666">
    <property type="entry name" value="PEPTIDASE-RELATED"/>
    <property type="match status" value="1"/>
</dbReference>
<dbReference type="CDD" id="cd12797">
    <property type="entry name" value="M23_peptidase"/>
    <property type="match status" value="1"/>
</dbReference>
<dbReference type="InterPro" id="IPR016047">
    <property type="entry name" value="M23ase_b-sheet_dom"/>
</dbReference>
<evidence type="ECO:0000259" key="4">
    <source>
        <dbReference type="Pfam" id="PF01551"/>
    </source>
</evidence>
<feature type="transmembrane region" description="Helical" evidence="3">
    <location>
        <begin position="111"/>
        <end position="132"/>
    </location>
</feature>
<dbReference type="Pfam" id="PF01551">
    <property type="entry name" value="Peptidase_M23"/>
    <property type="match status" value="1"/>
</dbReference>
<dbReference type="EMBL" id="JBHSAM010000020">
    <property type="protein sequence ID" value="MFC4099986.1"/>
    <property type="molecule type" value="Genomic_DNA"/>
</dbReference>
<keyword evidence="6" id="KW-1185">Reference proteome</keyword>
<dbReference type="InterPro" id="IPR050570">
    <property type="entry name" value="Cell_wall_metabolism_enzyme"/>
</dbReference>
<feature type="compositionally biased region" description="Basic and acidic residues" evidence="2">
    <location>
        <begin position="20"/>
        <end position="34"/>
    </location>
</feature>
<dbReference type="PANTHER" id="PTHR21666:SF289">
    <property type="entry name" value="L-ALA--D-GLU ENDOPEPTIDASE"/>
    <property type="match status" value="1"/>
</dbReference>
<organism evidence="5 6">
    <name type="scientific">Paenibacillus xanthanilyticus</name>
    <dbReference type="NCBI Taxonomy" id="1783531"/>
    <lineage>
        <taxon>Bacteria</taxon>
        <taxon>Bacillati</taxon>
        <taxon>Bacillota</taxon>
        <taxon>Bacilli</taxon>
        <taxon>Bacillales</taxon>
        <taxon>Paenibacillaceae</taxon>
        <taxon>Paenibacillus</taxon>
    </lineage>
</organism>
<keyword evidence="3" id="KW-1133">Transmembrane helix</keyword>
<feature type="domain" description="M23ase beta-sheet core" evidence="4">
    <location>
        <begin position="215"/>
        <end position="307"/>
    </location>
</feature>
<reference evidence="6" key="1">
    <citation type="journal article" date="2019" name="Int. J. Syst. Evol. Microbiol.">
        <title>The Global Catalogue of Microorganisms (GCM) 10K type strain sequencing project: providing services to taxonomists for standard genome sequencing and annotation.</title>
        <authorList>
            <consortium name="The Broad Institute Genomics Platform"/>
            <consortium name="The Broad Institute Genome Sequencing Center for Infectious Disease"/>
            <person name="Wu L."/>
            <person name="Ma J."/>
        </authorList>
    </citation>
    <scope>NUCLEOTIDE SEQUENCE [LARGE SCALE GENOMIC DNA]</scope>
    <source>
        <strain evidence="6">IBRC-M 10987</strain>
    </source>
</reference>
<dbReference type="SUPFAM" id="SSF51261">
    <property type="entry name" value="Duplicated hybrid motif"/>
    <property type="match status" value="1"/>
</dbReference>
<comment type="caution">
    <text evidence="5">The sequence shown here is derived from an EMBL/GenBank/DDBJ whole genome shotgun (WGS) entry which is preliminary data.</text>
</comment>
<protein>
    <submittedName>
        <fullName evidence="5">Peptidoglycan DD-metalloendopeptidase family protein</fullName>
    </submittedName>
</protein>
<feature type="region of interest" description="Disordered" evidence="2">
    <location>
        <begin position="20"/>
        <end position="106"/>
    </location>
</feature>
<keyword evidence="3" id="KW-0812">Transmembrane</keyword>
<accession>A0ABV8K095</accession>
<dbReference type="InterPro" id="IPR011055">
    <property type="entry name" value="Dup_hybrid_motif"/>
</dbReference>
<feature type="compositionally biased region" description="Basic and acidic residues" evidence="2">
    <location>
        <begin position="55"/>
        <end position="71"/>
    </location>
</feature>
<keyword evidence="1" id="KW-0732">Signal</keyword>
<dbReference type="RefSeq" id="WP_377718646.1">
    <property type="nucleotide sequence ID" value="NZ_JBHSAM010000020.1"/>
</dbReference>
<evidence type="ECO:0000256" key="3">
    <source>
        <dbReference type="SAM" id="Phobius"/>
    </source>
</evidence>
<name>A0ABV8K095_9BACL</name>
<evidence type="ECO:0000313" key="6">
    <source>
        <dbReference type="Proteomes" id="UP001595715"/>
    </source>
</evidence>
<dbReference type="Proteomes" id="UP001595715">
    <property type="component" value="Unassembled WGS sequence"/>
</dbReference>